<dbReference type="GO" id="GO:0005681">
    <property type="term" value="C:spliceosomal complex"/>
    <property type="evidence" value="ECO:0007669"/>
    <property type="project" value="InterPro"/>
</dbReference>
<dbReference type="GO" id="GO:0033260">
    <property type="term" value="P:nuclear DNA replication"/>
    <property type="evidence" value="ECO:0007669"/>
    <property type="project" value="TreeGrafter"/>
</dbReference>
<dbReference type="STRING" id="64571.A0A1Y2H382"/>
<proteinExistence type="predicted"/>
<evidence type="ECO:0000256" key="4">
    <source>
        <dbReference type="ARBA" id="ARBA00022833"/>
    </source>
</evidence>
<feature type="compositionally biased region" description="Low complexity" evidence="6">
    <location>
        <begin position="107"/>
        <end position="120"/>
    </location>
</feature>
<keyword evidence="5" id="KW-0539">Nucleus</keyword>
<dbReference type="AlphaFoldDB" id="A0A1Y2H382"/>
<feature type="region of interest" description="Disordered" evidence="6">
    <location>
        <begin position="107"/>
        <end position="178"/>
    </location>
</feature>
<evidence type="ECO:0000256" key="2">
    <source>
        <dbReference type="ARBA" id="ARBA00022723"/>
    </source>
</evidence>
<evidence type="ECO:0000256" key="5">
    <source>
        <dbReference type="ARBA" id="ARBA00023242"/>
    </source>
</evidence>
<keyword evidence="8" id="KW-1185">Reference proteome</keyword>
<dbReference type="GO" id="GO:0044773">
    <property type="term" value="P:mitotic DNA damage checkpoint signaling"/>
    <property type="evidence" value="ECO:0007669"/>
    <property type="project" value="TreeGrafter"/>
</dbReference>
<sequence length="443" mass="48504">MSKDVRRLFAAQKAAKITTAGAGSTSPSLASSSSSAKRVTHPLAKYDPKTFRLTCAICGPAVSIKSDSLWNAHLVSKSHQEAVAKLRAVKEQVQKKEAEAAERLRLQQEQQKAQGQAQQGVKRKAPGGLVAYVDDDSESESEDEKNEASVTKSSVPAASESKRVKIDHNTVEEAHRQAATDIEEEEDAMAGLPAGFFDSSSANTAVEGKNDEENGVQEAEPMDGVLPAGFFDDPEEDARARVDIGGATANQQQRQADEEFKALQAALAQDMEELEEQEAALRSGQAVVSVASTATQGPQTSSEHIPYEEKVELEEQELEESILARSEEEYQLFVEMQERLDALREKKNRLLAMQSAPSPSESKASSIATSTGTKKPVKKKKKSILDLVREQEKARKEKERLAAQEFAKMSAAAEGDRRMTSDDDESDDDEDIEAMMDWRAKRF</sequence>
<dbReference type="EMBL" id="MCFF01000002">
    <property type="protein sequence ID" value="ORZ28494.1"/>
    <property type="molecule type" value="Genomic_DNA"/>
</dbReference>
<feature type="compositionally biased region" description="Acidic residues" evidence="6">
    <location>
        <begin position="422"/>
        <end position="434"/>
    </location>
</feature>
<evidence type="ECO:0000313" key="8">
    <source>
        <dbReference type="Proteomes" id="UP000193648"/>
    </source>
</evidence>
<reference evidence="7 8" key="1">
    <citation type="submission" date="2016-07" db="EMBL/GenBank/DDBJ databases">
        <title>Pervasive Adenine N6-methylation of Active Genes in Fungi.</title>
        <authorList>
            <consortium name="DOE Joint Genome Institute"/>
            <person name="Mondo S.J."/>
            <person name="Dannebaum R.O."/>
            <person name="Kuo R.C."/>
            <person name="Labutti K."/>
            <person name="Haridas S."/>
            <person name="Kuo A."/>
            <person name="Salamov A."/>
            <person name="Ahrendt S.R."/>
            <person name="Lipzen A."/>
            <person name="Sullivan W."/>
            <person name="Andreopoulos W.B."/>
            <person name="Clum A."/>
            <person name="Lindquist E."/>
            <person name="Daum C."/>
            <person name="Ramamoorthy G.K."/>
            <person name="Gryganskyi A."/>
            <person name="Culley D."/>
            <person name="Magnuson J.K."/>
            <person name="James T.Y."/>
            <person name="O'Malley M.A."/>
            <person name="Stajich J.E."/>
            <person name="Spatafora J.W."/>
            <person name="Visel A."/>
            <person name="Grigoriev I.V."/>
        </authorList>
    </citation>
    <scope>NUCLEOTIDE SEQUENCE [LARGE SCALE GENOMIC DNA]</scope>
    <source>
        <strain evidence="7 8">NRRL 3116</strain>
    </source>
</reference>
<evidence type="ECO:0000313" key="7">
    <source>
        <dbReference type="EMBL" id="ORZ28494.1"/>
    </source>
</evidence>
<accession>A0A1Y2H382</accession>
<comment type="subcellular location">
    <subcellularLocation>
        <location evidence="1">Nucleus</location>
    </subcellularLocation>
</comment>
<dbReference type="InterPro" id="IPR040050">
    <property type="entry name" value="ZNF830-like"/>
</dbReference>
<feature type="compositionally biased region" description="Acidic residues" evidence="6">
    <location>
        <begin position="133"/>
        <end position="145"/>
    </location>
</feature>
<organism evidence="7 8">
    <name type="scientific">Lobosporangium transversale</name>
    <dbReference type="NCBI Taxonomy" id="64571"/>
    <lineage>
        <taxon>Eukaryota</taxon>
        <taxon>Fungi</taxon>
        <taxon>Fungi incertae sedis</taxon>
        <taxon>Mucoromycota</taxon>
        <taxon>Mortierellomycotina</taxon>
        <taxon>Mortierellomycetes</taxon>
        <taxon>Mortierellales</taxon>
        <taxon>Mortierellaceae</taxon>
        <taxon>Lobosporangium</taxon>
    </lineage>
</organism>
<dbReference type="PANTHER" id="PTHR13278">
    <property type="entry name" value="ZINC FINGER PROTEIN 830"/>
    <property type="match status" value="1"/>
</dbReference>
<feature type="compositionally biased region" description="Basic and acidic residues" evidence="6">
    <location>
        <begin position="383"/>
        <end position="402"/>
    </location>
</feature>
<feature type="compositionally biased region" description="Basic and acidic residues" evidence="6">
    <location>
        <begin position="160"/>
        <end position="178"/>
    </location>
</feature>
<dbReference type="Proteomes" id="UP000193648">
    <property type="component" value="Unassembled WGS sequence"/>
</dbReference>
<name>A0A1Y2H382_9FUNG</name>
<keyword evidence="3" id="KW-0863">Zinc-finger</keyword>
<keyword evidence="2" id="KW-0479">Metal-binding</keyword>
<dbReference type="InParanoid" id="A0A1Y2H382"/>
<dbReference type="RefSeq" id="XP_021886179.1">
    <property type="nucleotide sequence ID" value="XM_022022709.1"/>
</dbReference>
<feature type="region of interest" description="Disordered" evidence="6">
    <location>
        <begin position="193"/>
        <end position="232"/>
    </location>
</feature>
<keyword evidence="4" id="KW-0862">Zinc</keyword>
<protein>
    <recommendedName>
        <fullName evidence="9">Coiled-coil domain-containing protein 16</fullName>
    </recommendedName>
</protein>
<dbReference type="GO" id="GO:0003676">
    <property type="term" value="F:nucleic acid binding"/>
    <property type="evidence" value="ECO:0007669"/>
    <property type="project" value="InterPro"/>
</dbReference>
<feature type="compositionally biased region" description="Low complexity" evidence="6">
    <location>
        <begin position="355"/>
        <end position="371"/>
    </location>
</feature>
<evidence type="ECO:0000256" key="1">
    <source>
        <dbReference type="ARBA" id="ARBA00004123"/>
    </source>
</evidence>
<evidence type="ECO:0000256" key="6">
    <source>
        <dbReference type="SAM" id="MobiDB-lite"/>
    </source>
</evidence>
<dbReference type="PANTHER" id="PTHR13278:SF0">
    <property type="entry name" value="ZINC FINGER PROTEIN 830"/>
    <property type="match status" value="1"/>
</dbReference>
<evidence type="ECO:0000256" key="3">
    <source>
        <dbReference type="ARBA" id="ARBA00022771"/>
    </source>
</evidence>
<comment type="caution">
    <text evidence="7">The sequence shown here is derived from an EMBL/GenBank/DDBJ whole genome shotgun (WGS) entry which is preliminary data.</text>
</comment>
<dbReference type="GeneID" id="33564553"/>
<dbReference type="GO" id="GO:0008270">
    <property type="term" value="F:zinc ion binding"/>
    <property type="evidence" value="ECO:0007669"/>
    <property type="project" value="UniProtKB-KW"/>
</dbReference>
<gene>
    <name evidence="7" type="ORF">BCR41DRAFT_345428</name>
</gene>
<feature type="compositionally biased region" description="Low complexity" evidence="6">
    <location>
        <begin position="19"/>
        <end position="36"/>
    </location>
</feature>
<evidence type="ECO:0008006" key="9">
    <source>
        <dbReference type="Google" id="ProtNLM"/>
    </source>
</evidence>
<feature type="region of interest" description="Disordered" evidence="6">
    <location>
        <begin position="19"/>
        <end position="39"/>
    </location>
</feature>
<feature type="region of interest" description="Disordered" evidence="6">
    <location>
        <begin position="350"/>
        <end position="443"/>
    </location>
</feature>
<dbReference type="OrthoDB" id="77607at2759"/>
<dbReference type="GO" id="GO:0033314">
    <property type="term" value="P:mitotic DNA replication checkpoint signaling"/>
    <property type="evidence" value="ECO:0007669"/>
    <property type="project" value="TreeGrafter"/>
</dbReference>